<dbReference type="GO" id="GO:0016491">
    <property type="term" value="F:oxidoreductase activity"/>
    <property type="evidence" value="ECO:0007669"/>
    <property type="project" value="UniProtKB-KW"/>
</dbReference>
<dbReference type="PANTHER" id="PTHR43818:SF11">
    <property type="entry name" value="BCDNA.GH03377"/>
    <property type="match status" value="1"/>
</dbReference>
<dbReference type="InterPro" id="IPR055170">
    <property type="entry name" value="GFO_IDH_MocA-like_dom"/>
</dbReference>
<feature type="domain" description="Gfo/Idh/MocA-like oxidoreductase N-terminal" evidence="2">
    <location>
        <begin position="4"/>
        <end position="122"/>
    </location>
</feature>
<evidence type="ECO:0000259" key="2">
    <source>
        <dbReference type="Pfam" id="PF01408"/>
    </source>
</evidence>
<name>A0A7X2Z9T7_9BACL</name>
<dbReference type="RefSeq" id="WP_127604738.1">
    <property type="nucleotide sequence ID" value="NZ_JARTHJ010000038.1"/>
</dbReference>
<dbReference type="EMBL" id="WNZX01000007">
    <property type="protein sequence ID" value="MUG70983.1"/>
    <property type="molecule type" value="Genomic_DNA"/>
</dbReference>
<feature type="domain" description="GFO/IDH/MocA-like oxidoreductase" evidence="3">
    <location>
        <begin position="131"/>
        <end position="270"/>
    </location>
</feature>
<sequence>MGNLRAAILGAGFIGQAHIEAIRRLGFVDVVAVAQNGQEKAEEAARSLNVPKAYGNYMDLLQDKDIDVIHNCTPNYLHYETSKQILLHGKHLLSEKPLTLTSEEAKELYHLAKGKDLVTGINFNYRQFPMVQHLRGMVREHDLGNIRIVRGHYLQDWLLYQTDYNWRIEPEYGGRTRVIGDIGSHLFDLAQYVTGARITEVLADTSIVYPIRYKPLKGQQTFQASEQKETEPVEIKTEDYCSVLVKFDNGSRGVFTVSQVSAGNKNALELNLDGDLASGSWKQEESFRLVVGYRDKPSETVLRDPSLLKKEALPFLHYPGGHEEGWTESLKNMMQNFYDAVRSKSLISDSVASFKEGYQIMLIIDAIVKSADTGSWVKVETVS</sequence>
<evidence type="ECO:0000313" key="5">
    <source>
        <dbReference type="Proteomes" id="UP000450917"/>
    </source>
</evidence>
<keyword evidence="1" id="KW-0560">Oxidoreductase</keyword>
<organism evidence="4 5">
    <name type="scientific">Paenibacillus validus</name>
    <dbReference type="NCBI Taxonomy" id="44253"/>
    <lineage>
        <taxon>Bacteria</taxon>
        <taxon>Bacillati</taxon>
        <taxon>Bacillota</taxon>
        <taxon>Bacilli</taxon>
        <taxon>Bacillales</taxon>
        <taxon>Paenibacillaceae</taxon>
        <taxon>Paenibacillus</taxon>
    </lineage>
</organism>
<dbReference type="Pfam" id="PF01408">
    <property type="entry name" value="GFO_IDH_MocA"/>
    <property type="match status" value="1"/>
</dbReference>
<dbReference type="InterPro" id="IPR000683">
    <property type="entry name" value="Gfo/Idh/MocA-like_OxRdtase_N"/>
</dbReference>
<dbReference type="SUPFAM" id="SSF55347">
    <property type="entry name" value="Glyceraldehyde-3-phosphate dehydrogenase-like, C-terminal domain"/>
    <property type="match status" value="1"/>
</dbReference>
<protein>
    <submittedName>
        <fullName evidence="4">Gfo/Idh/MocA family oxidoreductase</fullName>
    </submittedName>
</protein>
<dbReference type="Gene3D" id="3.40.50.720">
    <property type="entry name" value="NAD(P)-binding Rossmann-like Domain"/>
    <property type="match status" value="1"/>
</dbReference>
<dbReference type="Gene3D" id="3.30.360.10">
    <property type="entry name" value="Dihydrodipicolinate Reductase, domain 2"/>
    <property type="match status" value="1"/>
</dbReference>
<gene>
    <name evidence="4" type="ORF">GNP93_09855</name>
</gene>
<dbReference type="Pfam" id="PF22725">
    <property type="entry name" value="GFO_IDH_MocA_C3"/>
    <property type="match status" value="1"/>
</dbReference>
<evidence type="ECO:0000256" key="1">
    <source>
        <dbReference type="ARBA" id="ARBA00023002"/>
    </source>
</evidence>
<comment type="caution">
    <text evidence="4">The sequence shown here is derived from an EMBL/GenBank/DDBJ whole genome shotgun (WGS) entry which is preliminary data.</text>
</comment>
<keyword evidence="5" id="KW-1185">Reference proteome</keyword>
<dbReference type="PANTHER" id="PTHR43818">
    <property type="entry name" value="BCDNA.GH03377"/>
    <property type="match status" value="1"/>
</dbReference>
<evidence type="ECO:0000259" key="3">
    <source>
        <dbReference type="Pfam" id="PF22725"/>
    </source>
</evidence>
<dbReference type="GO" id="GO:0000166">
    <property type="term" value="F:nucleotide binding"/>
    <property type="evidence" value="ECO:0007669"/>
    <property type="project" value="InterPro"/>
</dbReference>
<dbReference type="Proteomes" id="UP000450917">
    <property type="component" value="Unassembled WGS sequence"/>
</dbReference>
<accession>A0A7X2Z9T7</accession>
<dbReference type="SUPFAM" id="SSF51735">
    <property type="entry name" value="NAD(P)-binding Rossmann-fold domains"/>
    <property type="match status" value="1"/>
</dbReference>
<evidence type="ECO:0000313" key="4">
    <source>
        <dbReference type="EMBL" id="MUG70983.1"/>
    </source>
</evidence>
<dbReference type="InterPro" id="IPR050463">
    <property type="entry name" value="Gfo/Idh/MocA_oxidrdct_glycsds"/>
</dbReference>
<reference evidence="4 5" key="1">
    <citation type="submission" date="2019-11" db="EMBL/GenBank/DDBJ databases">
        <title>Draft genome sequences of five Paenibacillus species of dairy origin.</title>
        <authorList>
            <person name="Olajide A.M."/>
            <person name="Chen S."/>
            <person name="Lapointe G."/>
        </authorList>
    </citation>
    <scope>NUCLEOTIDE SEQUENCE [LARGE SCALE GENOMIC DNA]</scope>
    <source>
        <strain evidence="4 5">2CS3</strain>
    </source>
</reference>
<dbReference type="InterPro" id="IPR036291">
    <property type="entry name" value="NAD(P)-bd_dom_sf"/>
</dbReference>
<dbReference type="AlphaFoldDB" id="A0A7X2Z9T7"/>
<proteinExistence type="predicted"/>